<evidence type="ECO:0000256" key="19">
    <source>
        <dbReference type="ARBA" id="ARBA00024556"/>
    </source>
</evidence>
<gene>
    <name evidence="31" type="primary">Dgri\GH13359</name>
    <name evidence="31" type="ORF">Dgri_GH13359</name>
</gene>
<dbReference type="GO" id="GO:0047620">
    <property type="term" value="F:acylglycerol kinase activity"/>
    <property type="evidence" value="ECO:0007669"/>
    <property type="project" value="UniProtKB-EC"/>
</dbReference>
<evidence type="ECO:0000256" key="3">
    <source>
        <dbReference type="ARBA" id="ARBA00004637"/>
    </source>
</evidence>
<dbReference type="PhylomeDB" id="B4JPP6"/>
<evidence type="ECO:0000256" key="9">
    <source>
        <dbReference type="ARBA" id="ARBA00022792"/>
    </source>
</evidence>
<keyword evidence="12" id="KW-0496">Mitochondrion</keyword>
<evidence type="ECO:0000256" key="20">
    <source>
        <dbReference type="ARBA" id="ARBA00024636"/>
    </source>
</evidence>
<evidence type="ECO:0000256" key="26">
    <source>
        <dbReference type="ARBA" id="ARBA00044480"/>
    </source>
</evidence>
<keyword evidence="10" id="KW-0067">ATP-binding</keyword>
<dbReference type="UniPathway" id="UPA00230"/>
<comment type="catalytic activity">
    <reaction evidence="28">
        <text>a monoacylglycerol + ATP = a monoacyl-sn-glycero-3-phosphate + ADP + H(+)</text>
        <dbReference type="Rhea" id="RHEA:19293"/>
        <dbReference type="ChEBI" id="CHEBI:15378"/>
        <dbReference type="ChEBI" id="CHEBI:17408"/>
        <dbReference type="ChEBI" id="CHEBI:30616"/>
        <dbReference type="ChEBI" id="CHEBI:77589"/>
        <dbReference type="ChEBI" id="CHEBI:456216"/>
        <dbReference type="EC" id="2.7.1.94"/>
    </reaction>
    <physiologicalReaction direction="left-to-right" evidence="28">
        <dbReference type="Rhea" id="RHEA:19294"/>
    </physiologicalReaction>
</comment>
<feature type="domain" description="DAGKc" evidence="30">
    <location>
        <begin position="54"/>
        <end position="148"/>
    </location>
</feature>
<dbReference type="InParanoid" id="B4JPP6"/>
<sequence length="411" mass="46255">MNVLRTIRNNWKKSVFFSCIVGYGVSTISTNIQIKRYMTDLSTDVLRSSQSSGNTPLNVLVVMNPIANKKKAENLFKKYCEPILHLAGLSVEVLRTNHIGHAKTYVEELSALPDVIVVAGGDGTKSEVITGLLRRQGKSCPIAFLPLGRETQLKYKSFSLTRNNELDYVKAMSNALIPLLKNQFKYESVIKYDVLSDPTDEGNVSNLKPIFGLSKFSWGLLKDIDTMKDKYWYLGPLKHHIAAFFKSFSSSSDWDLETEYVYTPPCRGCSNCCVQKEATPSTGFFLTKLVKPQNNSNDAKQMQIRNDDCATELHGKITSNQINISLGENEDNFTVLKSEFIDSLQPGWEFIKNIPNITNRTIEPNFKLKSRTIKLYPSASTPNTLYSIDGEEYDPRPIKVTIVPNAIKVFC</sequence>
<comment type="catalytic activity">
    <reaction evidence="18">
        <text>a 1-acyl-sn-glycerol + ATP = a 1-acyl-sn-glycero-3-phosphate + ADP + H(+)</text>
        <dbReference type="Rhea" id="RHEA:33747"/>
        <dbReference type="ChEBI" id="CHEBI:15378"/>
        <dbReference type="ChEBI" id="CHEBI:30616"/>
        <dbReference type="ChEBI" id="CHEBI:57970"/>
        <dbReference type="ChEBI" id="CHEBI:64683"/>
        <dbReference type="ChEBI" id="CHEBI:456216"/>
    </reaction>
    <physiologicalReaction direction="left-to-right" evidence="18">
        <dbReference type="Rhea" id="RHEA:33748"/>
    </physiologicalReaction>
</comment>
<evidence type="ECO:0000256" key="5">
    <source>
        <dbReference type="ARBA" id="ARBA00012133"/>
    </source>
</evidence>
<dbReference type="Gene3D" id="3.40.50.10330">
    <property type="entry name" value="Probable inorganic polyphosphate/atp-NAD kinase, domain 1"/>
    <property type="match status" value="1"/>
</dbReference>
<evidence type="ECO:0000256" key="10">
    <source>
        <dbReference type="ARBA" id="ARBA00022840"/>
    </source>
</evidence>
<evidence type="ECO:0000256" key="27">
    <source>
        <dbReference type="ARBA" id="ARBA00048034"/>
    </source>
</evidence>
<evidence type="ECO:0000256" key="23">
    <source>
        <dbReference type="ARBA" id="ARBA00026098"/>
    </source>
</evidence>
<accession>B4JPP6</accession>
<evidence type="ECO:0000256" key="29">
    <source>
        <dbReference type="ARBA" id="ARBA00048876"/>
    </source>
</evidence>
<comment type="catalytic activity">
    <reaction evidence="29">
        <text>N-(hexanoyl)sphing-4-enine + ATP = N-hexanoylsphing-4-enine 1-phosphate + ADP + H(+)</text>
        <dbReference type="Rhea" id="RHEA:43312"/>
        <dbReference type="ChEBI" id="CHEBI:15378"/>
        <dbReference type="ChEBI" id="CHEBI:30616"/>
        <dbReference type="ChEBI" id="CHEBI:63867"/>
        <dbReference type="ChEBI" id="CHEBI:82959"/>
        <dbReference type="ChEBI" id="CHEBI:456216"/>
    </reaction>
    <physiologicalReaction direction="left-to-right" evidence="29">
        <dbReference type="Rhea" id="RHEA:43313"/>
    </physiologicalReaction>
</comment>
<dbReference type="KEGG" id="dgr:6567094"/>
<keyword evidence="11" id="KW-0443">Lipid metabolism</keyword>
<evidence type="ECO:0000256" key="18">
    <source>
        <dbReference type="ARBA" id="ARBA00024512"/>
    </source>
</evidence>
<dbReference type="AlphaFoldDB" id="B4JPP6"/>
<name>B4JPP6_DROGR</name>
<dbReference type="InterPro" id="IPR016064">
    <property type="entry name" value="NAD/diacylglycerol_kinase_sf"/>
</dbReference>
<evidence type="ECO:0000256" key="4">
    <source>
        <dbReference type="ARBA" id="ARBA00005175"/>
    </source>
</evidence>
<evidence type="ECO:0000259" key="30">
    <source>
        <dbReference type="PROSITE" id="PS50146"/>
    </source>
</evidence>
<dbReference type="HOGENOM" id="CLU_042458_2_0_1"/>
<evidence type="ECO:0000256" key="24">
    <source>
        <dbReference type="ARBA" id="ARBA00026142"/>
    </source>
</evidence>
<dbReference type="PANTHER" id="PTHR12358:SF31">
    <property type="entry name" value="ACYLGLYCEROL KINASE, MITOCHONDRIAL"/>
    <property type="match status" value="1"/>
</dbReference>
<dbReference type="InterPro" id="IPR045579">
    <property type="entry name" value="AGK_C"/>
</dbReference>
<dbReference type="OMA" id="HWKKTTF"/>
<evidence type="ECO:0000256" key="11">
    <source>
        <dbReference type="ARBA" id="ARBA00023098"/>
    </source>
</evidence>
<dbReference type="Pfam" id="PF19712">
    <property type="entry name" value="AGK_C"/>
    <property type="match status" value="1"/>
</dbReference>
<dbReference type="OrthoDB" id="9979394at2759"/>
<dbReference type="GO" id="GO:0046512">
    <property type="term" value="P:sphingosine biosynthetic process"/>
    <property type="evidence" value="ECO:0007669"/>
    <property type="project" value="TreeGrafter"/>
</dbReference>
<dbReference type="EMBL" id="CH916372">
    <property type="protein sequence ID" value="EDV98876.1"/>
    <property type="molecule type" value="Genomic_DNA"/>
</dbReference>
<evidence type="ECO:0000256" key="13">
    <source>
        <dbReference type="ARBA" id="ARBA00023136"/>
    </source>
</evidence>
<dbReference type="EC" id="2.7.1.107" evidence="5"/>
<evidence type="ECO:0000256" key="17">
    <source>
        <dbReference type="ARBA" id="ARBA00024505"/>
    </source>
</evidence>
<evidence type="ECO:0000256" key="6">
    <source>
        <dbReference type="ARBA" id="ARBA00022679"/>
    </source>
</evidence>
<comment type="similarity">
    <text evidence="21">Belongs to the AGK family.</text>
</comment>
<evidence type="ECO:0000256" key="1">
    <source>
        <dbReference type="ARBA" id="ARBA00001946"/>
    </source>
</evidence>
<proteinExistence type="inferred from homology"/>
<keyword evidence="9" id="KW-0999">Mitochondrion inner membrane</keyword>
<comment type="catalytic activity">
    <reaction evidence="17">
        <text>1-(9Z-octadecenoyl)-sn-glycerol + ATP = 1-(9Z-octadecenoyl)-sn-glycero-3-phosphate + ADP + H(+)</text>
        <dbReference type="Rhea" id="RHEA:41079"/>
        <dbReference type="ChEBI" id="CHEBI:15378"/>
        <dbReference type="ChEBI" id="CHEBI:30616"/>
        <dbReference type="ChEBI" id="CHEBI:74544"/>
        <dbReference type="ChEBI" id="CHEBI:75757"/>
        <dbReference type="ChEBI" id="CHEBI:456216"/>
    </reaction>
    <physiologicalReaction direction="left-to-right" evidence="17">
        <dbReference type="Rhea" id="RHEA:41080"/>
    </physiologicalReaction>
</comment>
<keyword evidence="6" id="KW-0808">Transferase</keyword>
<comment type="subcellular location">
    <subcellularLocation>
        <location evidence="3">Mitochondrion inner membrane</location>
        <topology evidence="3">Peripheral membrane protein</topology>
    </subcellularLocation>
    <subcellularLocation>
        <location evidence="2">Mitochondrion intermembrane space</location>
    </subcellularLocation>
</comment>
<evidence type="ECO:0000256" key="12">
    <source>
        <dbReference type="ARBA" id="ARBA00023128"/>
    </source>
</evidence>
<comment type="catalytic activity">
    <reaction evidence="26">
        <text>a 2-acylglycerol + ATP = a 2-acyl-sn-glycerol 3-phosphate + ADP + H(+)</text>
        <dbReference type="Rhea" id="RHEA:39847"/>
        <dbReference type="ChEBI" id="CHEBI:15378"/>
        <dbReference type="ChEBI" id="CHEBI:17389"/>
        <dbReference type="ChEBI" id="CHEBI:30616"/>
        <dbReference type="ChEBI" id="CHEBI:64982"/>
        <dbReference type="ChEBI" id="CHEBI:456216"/>
    </reaction>
    <physiologicalReaction direction="left-to-right" evidence="26">
        <dbReference type="Rhea" id="RHEA:39848"/>
    </physiologicalReaction>
</comment>
<dbReference type="GO" id="GO:0001729">
    <property type="term" value="F:ceramide kinase activity"/>
    <property type="evidence" value="ECO:0007669"/>
    <property type="project" value="UniProtKB-EC"/>
</dbReference>
<dbReference type="Proteomes" id="UP000001070">
    <property type="component" value="Unassembled WGS sequence"/>
</dbReference>
<dbReference type="SUPFAM" id="SSF111331">
    <property type="entry name" value="NAD kinase/diacylglycerol kinase-like"/>
    <property type="match status" value="1"/>
</dbReference>
<evidence type="ECO:0000256" key="25">
    <source>
        <dbReference type="ARBA" id="ARBA00030553"/>
    </source>
</evidence>
<keyword evidence="8" id="KW-0418">Kinase</keyword>
<keyword evidence="13" id="KW-0472">Membrane</keyword>
<evidence type="ECO:0000256" key="7">
    <source>
        <dbReference type="ARBA" id="ARBA00022741"/>
    </source>
</evidence>
<dbReference type="STRING" id="7222.B4JPP6"/>
<evidence type="ECO:0000256" key="8">
    <source>
        <dbReference type="ARBA" id="ARBA00022777"/>
    </source>
</evidence>
<evidence type="ECO:0000256" key="22">
    <source>
        <dbReference type="ARBA" id="ARBA00026096"/>
    </source>
</evidence>
<comment type="cofactor">
    <cofactor evidence="1">
        <name>Mg(2+)</name>
        <dbReference type="ChEBI" id="CHEBI:18420"/>
    </cofactor>
</comment>
<dbReference type="FunCoup" id="B4JPP6">
    <property type="interactions" value="1034"/>
</dbReference>
<dbReference type="InterPro" id="IPR001206">
    <property type="entry name" value="Diacylglycerol_kinase_cat_dom"/>
</dbReference>
<evidence type="ECO:0000256" key="14">
    <source>
        <dbReference type="ARBA" id="ARBA00023371"/>
    </source>
</evidence>
<dbReference type="Pfam" id="PF00781">
    <property type="entry name" value="DAGK_cat"/>
    <property type="match status" value="1"/>
</dbReference>
<comment type="catalytic activity">
    <reaction evidence="16">
        <text>1-(5Z,8Z,11Z,14Z-eicosatetraenoyl)-sn-glycerol + ATP = 1-(5Z,8Z,11Z,14Z-eicosatetraenoyl)-sn-glycero-3-phosphate + ADP + H(+)</text>
        <dbReference type="Rhea" id="RHEA:43328"/>
        <dbReference type="ChEBI" id="CHEBI:15378"/>
        <dbReference type="ChEBI" id="CHEBI:30616"/>
        <dbReference type="ChEBI" id="CHEBI:34071"/>
        <dbReference type="ChEBI" id="CHEBI:74938"/>
        <dbReference type="ChEBI" id="CHEBI:456216"/>
    </reaction>
    <physiologicalReaction direction="left-to-right" evidence="16">
        <dbReference type="Rhea" id="RHEA:43329"/>
    </physiologicalReaction>
</comment>
<evidence type="ECO:0000256" key="16">
    <source>
        <dbReference type="ARBA" id="ARBA00024483"/>
    </source>
</evidence>
<evidence type="ECO:0000256" key="21">
    <source>
        <dbReference type="ARBA" id="ARBA00025749"/>
    </source>
</evidence>
<dbReference type="GO" id="GO:0005758">
    <property type="term" value="C:mitochondrial intermembrane space"/>
    <property type="evidence" value="ECO:0007669"/>
    <property type="project" value="UniProtKB-SubCell"/>
</dbReference>
<evidence type="ECO:0000256" key="28">
    <source>
        <dbReference type="ARBA" id="ARBA00048663"/>
    </source>
</evidence>
<reference evidence="31 32" key="1">
    <citation type="journal article" date="2007" name="Nature">
        <title>Evolution of genes and genomes on the Drosophila phylogeny.</title>
        <authorList>
            <consortium name="Drosophila 12 Genomes Consortium"/>
            <person name="Clark A.G."/>
            <person name="Eisen M.B."/>
            <person name="Smith D.R."/>
            <person name="Bergman C.M."/>
            <person name="Oliver B."/>
            <person name="Markow T.A."/>
            <person name="Kaufman T.C."/>
            <person name="Kellis M."/>
            <person name="Gelbart W."/>
            <person name="Iyer V.N."/>
            <person name="Pollard D.A."/>
            <person name="Sackton T.B."/>
            <person name="Larracuente A.M."/>
            <person name="Singh N.D."/>
            <person name="Abad J.P."/>
            <person name="Abt D.N."/>
            <person name="Adryan B."/>
            <person name="Aguade M."/>
            <person name="Akashi H."/>
            <person name="Anderson W.W."/>
            <person name="Aquadro C.F."/>
            <person name="Ardell D.H."/>
            <person name="Arguello R."/>
            <person name="Artieri C.G."/>
            <person name="Barbash D.A."/>
            <person name="Barker D."/>
            <person name="Barsanti P."/>
            <person name="Batterham P."/>
            <person name="Batzoglou S."/>
            <person name="Begun D."/>
            <person name="Bhutkar A."/>
            <person name="Blanco E."/>
            <person name="Bosak S.A."/>
            <person name="Bradley R.K."/>
            <person name="Brand A.D."/>
            <person name="Brent M.R."/>
            <person name="Brooks A.N."/>
            <person name="Brown R.H."/>
            <person name="Butlin R.K."/>
            <person name="Caggese C."/>
            <person name="Calvi B.R."/>
            <person name="Bernardo de Carvalho A."/>
            <person name="Caspi A."/>
            <person name="Castrezana S."/>
            <person name="Celniker S.E."/>
            <person name="Chang J.L."/>
            <person name="Chapple C."/>
            <person name="Chatterji S."/>
            <person name="Chinwalla A."/>
            <person name="Civetta A."/>
            <person name="Clifton S.W."/>
            <person name="Comeron J.M."/>
            <person name="Costello J.C."/>
            <person name="Coyne J.A."/>
            <person name="Daub J."/>
            <person name="David R.G."/>
            <person name="Delcher A.L."/>
            <person name="Delehaunty K."/>
            <person name="Do C.B."/>
            <person name="Ebling H."/>
            <person name="Edwards K."/>
            <person name="Eickbush T."/>
            <person name="Evans J.D."/>
            <person name="Filipski A."/>
            <person name="Findeiss S."/>
            <person name="Freyhult E."/>
            <person name="Fulton L."/>
            <person name="Fulton R."/>
            <person name="Garcia A.C."/>
            <person name="Gardiner A."/>
            <person name="Garfield D.A."/>
            <person name="Garvin B.E."/>
            <person name="Gibson G."/>
            <person name="Gilbert D."/>
            <person name="Gnerre S."/>
            <person name="Godfrey J."/>
            <person name="Good R."/>
            <person name="Gotea V."/>
            <person name="Gravely B."/>
            <person name="Greenberg A.J."/>
            <person name="Griffiths-Jones S."/>
            <person name="Gross S."/>
            <person name="Guigo R."/>
            <person name="Gustafson E.A."/>
            <person name="Haerty W."/>
            <person name="Hahn M.W."/>
            <person name="Halligan D.L."/>
            <person name="Halpern A.L."/>
            <person name="Halter G.M."/>
            <person name="Han M.V."/>
            <person name="Heger A."/>
            <person name="Hillier L."/>
            <person name="Hinrichs A.S."/>
            <person name="Holmes I."/>
            <person name="Hoskins R.A."/>
            <person name="Hubisz M.J."/>
            <person name="Hultmark D."/>
            <person name="Huntley M.A."/>
            <person name="Jaffe D.B."/>
            <person name="Jagadeeshan S."/>
            <person name="Jeck W.R."/>
            <person name="Johnson J."/>
            <person name="Jones C.D."/>
            <person name="Jordan W.C."/>
            <person name="Karpen G.H."/>
            <person name="Kataoka E."/>
            <person name="Keightley P.D."/>
            <person name="Kheradpour P."/>
            <person name="Kirkness E.F."/>
            <person name="Koerich L.B."/>
            <person name="Kristiansen K."/>
            <person name="Kudrna D."/>
            <person name="Kulathinal R.J."/>
            <person name="Kumar S."/>
            <person name="Kwok R."/>
            <person name="Lander E."/>
            <person name="Langley C.H."/>
            <person name="Lapoint R."/>
            <person name="Lazzaro B.P."/>
            <person name="Lee S.J."/>
            <person name="Levesque L."/>
            <person name="Li R."/>
            <person name="Lin C.F."/>
            <person name="Lin M.F."/>
            <person name="Lindblad-Toh K."/>
            <person name="Llopart A."/>
            <person name="Long M."/>
            <person name="Low L."/>
            <person name="Lozovsky E."/>
            <person name="Lu J."/>
            <person name="Luo M."/>
            <person name="Machado C.A."/>
            <person name="Makalowski W."/>
            <person name="Marzo M."/>
            <person name="Matsuda M."/>
            <person name="Matzkin L."/>
            <person name="McAllister B."/>
            <person name="McBride C.S."/>
            <person name="McKernan B."/>
            <person name="McKernan K."/>
            <person name="Mendez-Lago M."/>
            <person name="Minx P."/>
            <person name="Mollenhauer M.U."/>
            <person name="Montooth K."/>
            <person name="Mount S.M."/>
            <person name="Mu X."/>
            <person name="Myers E."/>
            <person name="Negre B."/>
            <person name="Newfeld S."/>
            <person name="Nielsen R."/>
            <person name="Noor M.A."/>
            <person name="O'Grady P."/>
            <person name="Pachter L."/>
            <person name="Papaceit M."/>
            <person name="Parisi M.J."/>
            <person name="Parisi M."/>
            <person name="Parts L."/>
            <person name="Pedersen J.S."/>
            <person name="Pesole G."/>
            <person name="Phillippy A.M."/>
            <person name="Ponting C.P."/>
            <person name="Pop M."/>
            <person name="Porcelli D."/>
            <person name="Powell J.R."/>
            <person name="Prohaska S."/>
            <person name="Pruitt K."/>
            <person name="Puig M."/>
            <person name="Quesneville H."/>
            <person name="Ram K.R."/>
            <person name="Rand D."/>
            <person name="Rasmussen M.D."/>
            <person name="Reed L.K."/>
            <person name="Reenan R."/>
            <person name="Reily A."/>
            <person name="Remington K.A."/>
            <person name="Rieger T.T."/>
            <person name="Ritchie M.G."/>
            <person name="Robin C."/>
            <person name="Rogers Y.H."/>
            <person name="Rohde C."/>
            <person name="Rozas J."/>
            <person name="Rubenfield M.J."/>
            <person name="Ruiz A."/>
            <person name="Russo S."/>
            <person name="Salzberg S.L."/>
            <person name="Sanchez-Gracia A."/>
            <person name="Saranga D.J."/>
            <person name="Sato H."/>
            <person name="Schaeffer S.W."/>
            <person name="Schatz M.C."/>
            <person name="Schlenke T."/>
            <person name="Schwartz R."/>
            <person name="Segarra C."/>
            <person name="Singh R.S."/>
            <person name="Sirot L."/>
            <person name="Sirota M."/>
            <person name="Sisneros N.B."/>
            <person name="Smith C.D."/>
            <person name="Smith T.F."/>
            <person name="Spieth J."/>
            <person name="Stage D.E."/>
            <person name="Stark A."/>
            <person name="Stephan W."/>
            <person name="Strausberg R.L."/>
            <person name="Strempel S."/>
            <person name="Sturgill D."/>
            <person name="Sutton G."/>
            <person name="Sutton G.G."/>
            <person name="Tao W."/>
            <person name="Teichmann S."/>
            <person name="Tobari Y.N."/>
            <person name="Tomimura Y."/>
            <person name="Tsolas J.M."/>
            <person name="Valente V.L."/>
            <person name="Venter E."/>
            <person name="Venter J.C."/>
            <person name="Vicario S."/>
            <person name="Vieira F.G."/>
            <person name="Vilella A.J."/>
            <person name="Villasante A."/>
            <person name="Walenz B."/>
            <person name="Wang J."/>
            <person name="Wasserman M."/>
            <person name="Watts T."/>
            <person name="Wilson D."/>
            <person name="Wilson R.K."/>
            <person name="Wing R.A."/>
            <person name="Wolfner M.F."/>
            <person name="Wong A."/>
            <person name="Wong G.K."/>
            <person name="Wu C.I."/>
            <person name="Wu G."/>
            <person name="Yamamoto D."/>
            <person name="Yang H.P."/>
            <person name="Yang S.P."/>
            <person name="Yorke J.A."/>
            <person name="Yoshida K."/>
            <person name="Zdobnov E."/>
            <person name="Zhang P."/>
            <person name="Zhang Y."/>
            <person name="Zimin A.V."/>
            <person name="Baldwin J."/>
            <person name="Abdouelleil A."/>
            <person name="Abdulkadir J."/>
            <person name="Abebe A."/>
            <person name="Abera B."/>
            <person name="Abreu J."/>
            <person name="Acer S.C."/>
            <person name="Aftuck L."/>
            <person name="Alexander A."/>
            <person name="An P."/>
            <person name="Anderson E."/>
            <person name="Anderson S."/>
            <person name="Arachi H."/>
            <person name="Azer M."/>
            <person name="Bachantsang P."/>
            <person name="Barry A."/>
            <person name="Bayul T."/>
            <person name="Berlin A."/>
            <person name="Bessette D."/>
            <person name="Bloom T."/>
            <person name="Blye J."/>
            <person name="Boguslavskiy L."/>
            <person name="Bonnet C."/>
            <person name="Boukhgalter B."/>
            <person name="Bourzgui I."/>
            <person name="Brown A."/>
            <person name="Cahill P."/>
            <person name="Channer S."/>
            <person name="Cheshatsang Y."/>
            <person name="Chuda L."/>
            <person name="Citroen M."/>
            <person name="Collymore A."/>
            <person name="Cooke P."/>
            <person name="Costello M."/>
            <person name="D'Aco K."/>
            <person name="Daza R."/>
            <person name="De Haan G."/>
            <person name="DeGray S."/>
            <person name="DeMaso C."/>
            <person name="Dhargay N."/>
            <person name="Dooley K."/>
            <person name="Dooley E."/>
            <person name="Doricent M."/>
            <person name="Dorje P."/>
            <person name="Dorjee K."/>
            <person name="Dupes A."/>
            <person name="Elong R."/>
            <person name="Falk J."/>
            <person name="Farina A."/>
            <person name="Faro S."/>
            <person name="Ferguson D."/>
            <person name="Fisher S."/>
            <person name="Foley C.D."/>
            <person name="Franke A."/>
            <person name="Friedrich D."/>
            <person name="Gadbois L."/>
            <person name="Gearin G."/>
            <person name="Gearin C.R."/>
            <person name="Giannoukos G."/>
            <person name="Goode T."/>
            <person name="Graham J."/>
            <person name="Grandbois E."/>
            <person name="Grewal S."/>
            <person name="Gyaltsen K."/>
            <person name="Hafez N."/>
            <person name="Hagos B."/>
            <person name="Hall J."/>
            <person name="Henson C."/>
            <person name="Hollinger A."/>
            <person name="Honan T."/>
            <person name="Huard M.D."/>
            <person name="Hughes L."/>
            <person name="Hurhula B."/>
            <person name="Husby M.E."/>
            <person name="Kamat A."/>
            <person name="Kanga B."/>
            <person name="Kashin S."/>
            <person name="Khazanovich D."/>
            <person name="Kisner P."/>
            <person name="Lance K."/>
            <person name="Lara M."/>
            <person name="Lee W."/>
            <person name="Lennon N."/>
            <person name="Letendre F."/>
            <person name="LeVine R."/>
            <person name="Lipovsky A."/>
            <person name="Liu X."/>
            <person name="Liu J."/>
            <person name="Liu S."/>
            <person name="Lokyitsang T."/>
            <person name="Lokyitsang Y."/>
            <person name="Lubonja R."/>
            <person name="Lui A."/>
            <person name="MacDonald P."/>
            <person name="Magnisalis V."/>
            <person name="Maru K."/>
            <person name="Matthews C."/>
            <person name="McCusker W."/>
            <person name="McDonough S."/>
            <person name="Mehta T."/>
            <person name="Meldrim J."/>
            <person name="Meneus L."/>
            <person name="Mihai O."/>
            <person name="Mihalev A."/>
            <person name="Mihova T."/>
            <person name="Mittelman R."/>
            <person name="Mlenga V."/>
            <person name="Montmayeur A."/>
            <person name="Mulrain L."/>
            <person name="Navidi A."/>
            <person name="Naylor J."/>
            <person name="Negash T."/>
            <person name="Nguyen T."/>
            <person name="Nguyen N."/>
            <person name="Nicol R."/>
            <person name="Norbu C."/>
            <person name="Norbu N."/>
            <person name="Novod N."/>
            <person name="O'Neill B."/>
            <person name="Osman S."/>
            <person name="Markiewicz E."/>
            <person name="Oyono O.L."/>
            <person name="Patti C."/>
            <person name="Phunkhang P."/>
            <person name="Pierre F."/>
            <person name="Priest M."/>
            <person name="Raghuraman S."/>
            <person name="Rege F."/>
            <person name="Reyes R."/>
            <person name="Rise C."/>
            <person name="Rogov P."/>
            <person name="Ross K."/>
            <person name="Ryan E."/>
            <person name="Settipalli S."/>
            <person name="Shea T."/>
            <person name="Sherpa N."/>
            <person name="Shi L."/>
            <person name="Shih D."/>
            <person name="Sparrow T."/>
            <person name="Spaulding J."/>
            <person name="Stalker J."/>
            <person name="Stange-Thomann N."/>
            <person name="Stavropoulos S."/>
            <person name="Stone C."/>
            <person name="Strader C."/>
            <person name="Tesfaye S."/>
            <person name="Thomson T."/>
            <person name="Thoulutsang Y."/>
            <person name="Thoulutsang D."/>
            <person name="Topham K."/>
            <person name="Topping I."/>
            <person name="Tsamla T."/>
            <person name="Vassiliev H."/>
            <person name="Vo A."/>
            <person name="Wangchuk T."/>
            <person name="Wangdi T."/>
            <person name="Weiand M."/>
            <person name="Wilkinson J."/>
            <person name="Wilson A."/>
            <person name="Yadav S."/>
            <person name="Young G."/>
            <person name="Yu Q."/>
            <person name="Zembek L."/>
            <person name="Zhong D."/>
            <person name="Zimmer A."/>
            <person name="Zwirko Z."/>
            <person name="Jaffe D.B."/>
            <person name="Alvarez P."/>
            <person name="Brockman W."/>
            <person name="Butler J."/>
            <person name="Chin C."/>
            <person name="Gnerre S."/>
            <person name="Grabherr M."/>
            <person name="Kleber M."/>
            <person name="Mauceli E."/>
            <person name="MacCallum I."/>
        </authorList>
    </citation>
    <scope>NUCLEOTIDE SEQUENCE [LARGE SCALE GENOMIC DNA]</scope>
    <source>
        <strain evidence="32">Tucson 15287-2541.00</strain>
    </source>
</reference>
<evidence type="ECO:0000313" key="32">
    <source>
        <dbReference type="Proteomes" id="UP000001070"/>
    </source>
</evidence>
<comment type="catalytic activity">
    <reaction evidence="20">
        <text>1-hexadecanoyl-sn-glycerol + ATP = 1-hexadecanoyl-sn-glycero-3-phosphate + ADP + H(+)</text>
        <dbReference type="Rhea" id="RHEA:43308"/>
        <dbReference type="ChEBI" id="CHEBI:15378"/>
        <dbReference type="ChEBI" id="CHEBI:30616"/>
        <dbReference type="ChEBI" id="CHEBI:57518"/>
        <dbReference type="ChEBI" id="CHEBI:75542"/>
        <dbReference type="ChEBI" id="CHEBI:456216"/>
    </reaction>
    <physiologicalReaction direction="left-to-right" evidence="20">
        <dbReference type="Rhea" id="RHEA:43309"/>
    </physiologicalReaction>
</comment>
<dbReference type="GO" id="GO:0046513">
    <property type="term" value="P:ceramide biosynthetic process"/>
    <property type="evidence" value="ECO:0007669"/>
    <property type="project" value="TreeGrafter"/>
</dbReference>
<comment type="catalytic activity">
    <reaction evidence="14">
        <text>1,2-di-(9Z-octadecenoyl)-sn-glycerol + ATP = 1,2-di-(9Z-octadecenoyl)-sn-glycero-3-phosphate + ADP + H(+)</text>
        <dbReference type="Rhea" id="RHEA:40327"/>
        <dbReference type="ChEBI" id="CHEBI:15378"/>
        <dbReference type="ChEBI" id="CHEBI:30616"/>
        <dbReference type="ChEBI" id="CHEBI:52333"/>
        <dbReference type="ChEBI" id="CHEBI:74546"/>
        <dbReference type="ChEBI" id="CHEBI:456216"/>
    </reaction>
    <physiologicalReaction direction="left-to-right" evidence="14">
        <dbReference type="Rhea" id="RHEA:40328"/>
    </physiologicalReaction>
</comment>
<evidence type="ECO:0000313" key="31">
    <source>
        <dbReference type="EMBL" id="EDV98876.1"/>
    </source>
</evidence>
<keyword evidence="32" id="KW-1185">Reference proteome</keyword>
<dbReference type="eggNOG" id="KOG4435">
    <property type="taxonomic scope" value="Eukaryota"/>
</dbReference>
<dbReference type="SMART" id="SM00046">
    <property type="entry name" value="DAGKc"/>
    <property type="match status" value="1"/>
</dbReference>
<organism evidence="32">
    <name type="scientific">Drosophila grimshawi</name>
    <name type="common">Hawaiian fruit fly</name>
    <name type="synonym">Idiomyia grimshawi</name>
    <dbReference type="NCBI Taxonomy" id="7222"/>
    <lineage>
        <taxon>Eukaryota</taxon>
        <taxon>Metazoa</taxon>
        <taxon>Ecdysozoa</taxon>
        <taxon>Arthropoda</taxon>
        <taxon>Hexapoda</taxon>
        <taxon>Insecta</taxon>
        <taxon>Pterygota</taxon>
        <taxon>Neoptera</taxon>
        <taxon>Endopterygota</taxon>
        <taxon>Diptera</taxon>
        <taxon>Brachycera</taxon>
        <taxon>Muscomorpha</taxon>
        <taxon>Ephydroidea</taxon>
        <taxon>Drosophilidae</taxon>
        <taxon>Drosophila</taxon>
        <taxon>Hawaiian Drosophila</taxon>
    </lineage>
</organism>
<dbReference type="EC" id="2.7.1.94" evidence="23"/>
<dbReference type="EC" id="2.7.1.138" evidence="22"/>
<dbReference type="PROSITE" id="PS50146">
    <property type="entry name" value="DAGK"/>
    <property type="match status" value="1"/>
</dbReference>
<keyword evidence="7" id="KW-0547">Nucleotide-binding</keyword>
<evidence type="ECO:0000256" key="2">
    <source>
        <dbReference type="ARBA" id="ARBA00004569"/>
    </source>
</evidence>
<dbReference type="InterPro" id="IPR050187">
    <property type="entry name" value="Lipid_Phosphate_FormReg"/>
</dbReference>
<dbReference type="GO" id="GO:0005743">
    <property type="term" value="C:mitochondrial inner membrane"/>
    <property type="evidence" value="ECO:0007669"/>
    <property type="project" value="UniProtKB-SubCell"/>
</dbReference>
<dbReference type="InterPro" id="IPR017438">
    <property type="entry name" value="ATP-NAD_kinase_N"/>
</dbReference>
<comment type="catalytic activity">
    <reaction evidence="15">
        <text>a 1,2-diacyl-sn-glycerol + ATP = a 1,2-diacyl-sn-glycero-3-phosphate + ADP + H(+)</text>
        <dbReference type="Rhea" id="RHEA:10272"/>
        <dbReference type="ChEBI" id="CHEBI:15378"/>
        <dbReference type="ChEBI" id="CHEBI:17815"/>
        <dbReference type="ChEBI" id="CHEBI:30616"/>
        <dbReference type="ChEBI" id="CHEBI:58608"/>
        <dbReference type="ChEBI" id="CHEBI:456216"/>
        <dbReference type="EC" id="2.7.1.107"/>
    </reaction>
    <physiologicalReaction direction="left-to-right" evidence="15">
        <dbReference type="Rhea" id="RHEA:10273"/>
    </physiologicalReaction>
</comment>
<dbReference type="GO" id="GO:0004143">
    <property type="term" value="F:ATP-dependent diacylglycerol kinase activity"/>
    <property type="evidence" value="ECO:0007669"/>
    <property type="project" value="UniProtKB-EC"/>
</dbReference>
<dbReference type="GO" id="GO:0005524">
    <property type="term" value="F:ATP binding"/>
    <property type="evidence" value="ECO:0007669"/>
    <property type="project" value="UniProtKB-KW"/>
</dbReference>
<comment type="catalytic activity">
    <reaction evidence="19">
        <text>2-(5Z,8Z,11Z,14Z-eicosatetraenoyl)-glycerol + ATP = 2-(5Z,8Z,11Z,14Z-eicosatetraenoyl)-sn-glycero-3-phosphate + ADP + H(+)</text>
        <dbReference type="Rhea" id="RHEA:43316"/>
        <dbReference type="ChEBI" id="CHEBI:15378"/>
        <dbReference type="ChEBI" id="CHEBI:30616"/>
        <dbReference type="ChEBI" id="CHEBI:52392"/>
        <dbReference type="ChEBI" id="CHEBI:78209"/>
        <dbReference type="ChEBI" id="CHEBI:456216"/>
    </reaction>
    <physiologicalReaction direction="left-to-right" evidence="19">
        <dbReference type="Rhea" id="RHEA:43317"/>
    </physiologicalReaction>
</comment>
<comment type="catalytic activity">
    <reaction evidence="27">
        <text>an N-acylsphing-4-enine + ATP = an N-acylsphing-4-enine 1-phosphate + ADP + H(+)</text>
        <dbReference type="Rhea" id="RHEA:17929"/>
        <dbReference type="ChEBI" id="CHEBI:15378"/>
        <dbReference type="ChEBI" id="CHEBI:30616"/>
        <dbReference type="ChEBI" id="CHEBI:52639"/>
        <dbReference type="ChEBI" id="CHEBI:57674"/>
        <dbReference type="ChEBI" id="CHEBI:456216"/>
        <dbReference type="EC" id="2.7.1.138"/>
    </reaction>
    <physiologicalReaction direction="left-to-right" evidence="27">
        <dbReference type="Rhea" id="RHEA:17930"/>
    </physiologicalReaction>
</comment>
<protein>
    <recommendedName>
        <fullName evidence="24">Acylglycerol kinase, mitochondrial</fullName>
        <ecNumber evidence="5">2.7.1.107</ecNumber>
        <ecNumber evidence="22">2.7.1.138</ecNumber>
        <ecNumber evidence="23">2.7.1.94</ecNumber>
    </recommendedName>
    <alternativeName>
        <fullName evidence="25">Multiple substrate lipid kinase</fullName>
    </alternativeName>
</protein>
<dbReference type="GO" id="GO:0046486">
    <property type="term" value="P:glycerolipid metabolic process"/>
    <property type="evidence" value="ECO:0007669"/>
    <property type="project" value="UniProtKB-UniPathway"/>
</dbReference>
<evidence type="ECO:0000256" key="15">
    <source>
        <dbReference type="ARBA" id="ARBA00023411"/>
    </source>
</evidence>
<dbReference type="PANTHER" id="PTHR12358">
    <property type="entry name" value="SPHINGOSINE KINASE"/>
    <property type="match status" value="1"/>
</dbReference>
<comment type="pathway">
    <text evidence="4">Lipid metabolism; glycerolipid metabolism.</text>
</comment>